<feature type="domain" description="ABC transmembrane type-1" evidence="8">
    <location>
        <begin position="98"/>
        <end position="301"/>
    </location>
</feature>
<keyword evidence="4 7" id="KW-0812">Transmembrane</keyword>
<evidence type="ECO:0000313" key="9">
    <source>
        <dbReference type="EMBL" id="GLQ17707.1"/>
    </source>
</evidence>
<dbReference type="CDD" id="cd06261">
    <property type="entry name" value="TM_PBP2"/>
    <property type="match status" value="1"/>
</dbReference>
<reference evidence="9" key="1">
    <citation type="journal article" date="2014" name="Int. J. Syst. Evol. Microbiol.">
        <title>Complete genome of a new Firmicutes species belonging to the dominant human colonic microbiota ('Ruminococcus bicirculans') reveals two chromosomes and a selective capacity to utilize plant glucans.</title>
        <authorList>
            <consortium name="NISC Comparative Sequencing Program"/>
            <person name="Wegmann U."/>
            <person name="Louis P."/>
            <person name="Goesmann A."/>
            <person name="Henrissat B."/>
            <person name="Duncan S.H."/>
            <person name="Flint H.J."/>
        </authorList>
    </citation>
    <scope>NUCLEOTIDE SEQUENCE</scope>
    <source>
        <strain evidence="9">NBRC 107169</strain>
    </source>
</reference>
<feature type="transmembrane region" description="Helical" evidence="7">
    <location>
        <begin position="238"/>
        <end position="260"/>
    </location>
</feature>
<dbReference type="Pfam" id="PF00528">
    <property type="entry name" value="BPD_transp_1"/>
    <property type="match status" value="1"/>
</dbReference>
<evidence type="ECO:0000256" key="2">
    <source>
        <dbReference type="ARBA" id="ARBA00022448"/>
    </source>
</evidence>
<evidence type="ECO:0000313" key="10">
    <source>
        <dbReference type="Proteomes" id="UP001161405"/>
    </source>
</evidence>
<dbReference type="PANTHER" id="PTHR43163:SF6">
    <property type="entry name" value="DIPEPTIDE TRANSPORT SYSTEM PERMEASE PROTEIN DPPB-RELATED"/>
    <property type="match status" value="1"/>
</dbReference>
<name>A0ABQ5UUR8_9HYPH</name>
<evidence type="ECO:0000256" key="6">
    <source>
        <dbReference type="ARBA" id="ARBA00023136"/>
    </source>
</evidence>
<dbReference type="Gene3D" id="1.10.3720.10">
    <property type="entry name" value="MetI-like"/>
    <property type="match status" value="1"/>
</dbReference>
<dbReference type="InterPro" id="IPR000515">
    <property type="entry name" value="MetI-like"/>
</dbReference>
<evidence type="ECO:0000259" key="8">
    <source>
        <dbReference type="PROSITE" id="PS50928"/>
    </source>
</evidence>
<protein>
    <submittedName>
        <fullName evidence="9">Peptide ABC transporter</fullName>
    </submittedName>
</protein>
<dbReference type="PANTHER" id="PTHR43163">
    <property type="entry name" value="DIPEPTIDE TRANSPORT SYSTEM PERMEASE PROTEIN DPPB-RELATED"/>
    <property type="match status" value="1"/>
</dbReference>
<accession>A0ABQ5UUR8</accession>
<dbReference type="InterPro" id="IPR045621">
    <property type="entry name" value="BPD_transp_1_N"/>
</dbReference>
<evidence type="ECO:0000256" key="3">
    <source>
        <dbReference type="ARBA" id="ARBA00022475"/>
    </source>
</evidence>
<organism evidence="9 10">
    <name type="scientific">Maritalea porphyrae</name>
    <dbReference type="NCBI Taxonomy" id="880732"/>
    <lineage>
        <taxon>Bacteria</taxon>
        <taxon>Pseudomonadati</taxon>
        <taxon>Pseudomonadota</taxon>
        <taxon>Alphaproteobacteria</taxon>
        <taxon>Hyphomicrobiales</taxon>
        <taxon>Devosiaceae</taxon>
        <taxon>Maritalea</taxon>
    </lineage>
</organism>
<dbReference type="Proteomes" id="UP001161405">
    <property type="component" value="Unassembled WGS sequence"/>
</dbReference>
<dbReference type="Pfam" id="PF19300">
    <property type="entry name" value="BPD_transp_1_N"/>
    <property type="match status" value="1"/>
</dbReference>
<proteinExistence type="inferred from homology"/>
<keyword evidence="3" id="KW-1003">Cell membrane</keyword>
<dbReference type="PROSITE" id="PS50928">
    <property type="entry name" value="ABC_TM1"/>
    <property type="match status" value="1"/>
</dbReference>
<comment type="caution">
    <text evidence="9">The sequence shown here is derived from an EMBL/GenBank/DDBJ whole genome shotgun (WGS) entry which is preliminary data.</text>
</comment>
<reference evidence="9" key="2">
    <citation type="submission" date="2023-01" db="EMBL/GenBank/DDBJ databases">
        <title>Draft genome sequence of Maritalea porphyrae strain NBRC 107169.</title>
        <authorList>
            <person name="Sun Q."/>
            <person name="Mori K."/>
        </authorList>
    </citation>
    <scope>NUCLEOTIDE SEQUENCE</scope>
    <source>
        <strain evidence="9">NBRC 107169</strain>
    </source>
</reference>
<keyword evidence="2 7" id="KW-0813">Transport</keyword>
<feature type="transmembrane region" description="Helical" evidence="7">
    <location>
        <begin position="184"/>
        <end position="202"/>
    </location>
</feature>
<evidence type="ECO:0000256" key="1">
    <source>
        <dbReference type="ARBA" id="ARBA00004651"/>
    </source>
</evidence>
<gene>
    <name evidence="9" type="ORF">GCM10007879_19560</name>
</gene>
<feature type="transmembrane region" description="Helical" evidence="7">
    <location>
        <begin position="288"/>
        <end position="310"/>
    </location>
</feature>
<dbReference type="InterPro" id="IPR035906">
    <property type="entry name" value="MetI-like_sf"/>
</dbReference>
<evidence type="ECO:0000256" key="7">
    <source>
        <dbReference type="RuleBase" id="RU363032"/>
    </source>
</evidence>
<feature type="transmembrane region" description="Helical" evidence="7">
    <location>
        <begin position="12"/>
        <end position="33"/>
    </location>
</feature>
<comment type="similarity">
    <text evidence="7">Belongs to the binding-protein-dependent transport system permease family.</text>
</comment>
<feature type="transmembrane region" description="Helical" evidence="7">
    <location>
        <begin position="136"/>
        <end position="164"/>
    </location>
</feature>
<keyword evidence="5 7" id="KW-1133">Transmembrane helix</keyword>
<keyword evidence="10" id="KW-1185">Reference proteome</keyword>
<comment type="subcellular location">
    <subcellularLocation>
        <location evidence="1 7">Cell membrane</location>
        <topology evidence="1 7">Multi-pass membrane protein</topology>
    </subcellularLocation>
</comment>
<evidence type="ECO:0000256" key="5">
    <source>
        <dbReference type="ARBA" id="ARBA00022989"/>
    </source>
</evidence>
<dbReference type="EMBL" id="BSNI01000002">
    <property type="protein sequence ID" value="GLQ17707.1"/>
    <property type="molecule type" value="Genomic_DNA"/>
</dbReference>
<feature type="transmembrane region" description="Helical" evidence="7">
    <location>
        <begin position="104"/>
        <end position="124"/>
    </location>
</feature>
<sequence>MTTMIGFAAKRIFGVAVTLLVAAAIIFFLLDILPGDPARFMLGINATDDAVAALRTELGLDQSAFNRFFIWLFGLFQGDLGISFSQRMPVTQLMAERLQVSLPLALGALTLSTLIGLPIGIIAAQNRGKLGDTLAMILAQVGIAIPNFWFAMLLVLAFAVTWRIFPPGGFVPWSDDPLLAARSLVLPIIALALPQAAILARVMRTSLVDVMQADFIRTARAKGLTQSQAIWRHGVRNALLPVLTIMGLQFAFLIAGTIIVENVFYLPGLGRLIFSAISARDLIVVRSAILVLVAMVILVMFIVDLAYAFVDPRIRAGGGRSDG</sequence>
<dbReference type="SUPFAM" id="SSF161098">
    <property type="entry name" value="MetI-like"/>
    <property type="match status" value="1"/>
</dbReference>
<keyword evidence="6 7" id="KW-0472">Membrane</keyword>
<evidence type="ECO:0000256" key="4">
    <source>
        <dbReference type="ARBA" id="ARBA00022692"/>
    </source>
</evidence>